<dbReference type="KEGG" id="saqu:EJC51_40765"/>
<evidence type="ECO:0008006" key="4">
    <source>
        <dbReference type="Google" id="ProtNLM"/>
    </source>
</evidence>
<sequence>MSDDSPRTYAPLPDRPDDRRAAFHRHVAELIELLGAEPPAPAGSDREWEHEARTIVRRTLRAAEAPPEGLFEQLVRTGVHDPNPSFNRQFIEPAVRLYGRRRVKAALIDVLRTGSDAERAGAARAWYWTGVPVRCLDGETRVMTPESRAEVDSVADLGAEWQEAALREFIANEDLDVRRCLLPGLVLNARRRPTELQGLVAEAVRIARGHPDAYLRQRVEIQVGE</sequence>
<organism evidence="2 3">
    <name type="scientific">Streptomyces aquilus</name>
    <dbReference type="NCBI Taxonomy" id="2548456"/>
    <lineage>
        <taxon>Bacteria</taxon>
        <taxon>Bacillati</taxon>
        <taxon>Actinomycetota</taxon>
        <taxon>Actinomycetes</taxon>
        <taxon>Kitasatosporales</taxon>
        <taxon>Streptomycetaceae</taxon>
        <taxon>Streptomyces</taxon>
    </lineage>
</organism>
<evidence type="ECO:0000313" key="3">
    <source>
        <dbReference type="Proteomes" id="UP000280197"/>
    </source>
</evidence>
<dbReference type="RefSeq" id="WP_126275683.1">
    <property type="nucleotide sequence ID" value="NZ_CP034463.1"/>
</dbReference>
<gene>
    <name evidence="2" type="ORF">EJC51_40765</name>
</gene>
<dbReference type="EMBL" id="CP034463">
    <property type="protein sequence ID" value="AZP21866.1"/>
    <property type="molecule type" value="Genomic_DNA"/>
</dbReference>
<name>A0A3Q9C6D1_9ACTN</name>
<accession>A0A3Q9C6D1</accession>
<proteinExistence type="predicted"/>
<keyword evidence="3" id="KW-1185">Reference proteome</keyword>
<dbReference type="Proteomes" id="UP000280197">
    <property type="component" value="Chromosome"/>
</dbReference>
<evidence type="ECO:0000256" key="1">
    <source>
        <dbReference type="SAM" id="MobiDB-lite"/>
    </source>
</evidence>
<protein>
    <recommendedName>
        <fullName evidence="4">HEAT repeat domain-containing protein</fullName>
    </recommendedName>
</protein>
<reference evidence="2 3" key="1">
    <citation type="submission" date="2018-12" db="EMBL/GenBank/DDBJ databases">
        <authorList>
            <person name="Li K."/>
        </authorList>
    </citation>
    <scope>NUCLEOTIDE SEQUENCE [LARGE SCALE GENOMIC DNA]</scope>
    <source>
        <strain evidence="3">CR22</strain>
    </source>
</reference>
<feature type="region of interest" description="Disordered" evidence="1">
    <location>
        <begin position="1"/>
        <end position="20"/>
    </location>
</feature>
<dbReference type="AlphaFoldDB" id="A0A3Q9C6D1"/>
<evidence type="ECO:0000313" key="2">
    <source>
        <dbReference type="EMBL" id="AZP21866.1"/>
    </source>
</evidence>